<dbReference type="AlphaFoldDB" id="A0A6J4TAX6"/>
<accession>A0A6J4TAX6</accession>
<organism evidence="1">
    <name type="scientific">uncultured Solirubrobacteraceae bacterium</name>
    <dbReference type="NCBI Taxonomy" id="1162706"/>
    <lineage>
        <taxon>Bacteria</taxon>
        <taxon>Bacillati</taxon>
        <taxon>Actinomycetota</taxon>
        <taxon>Thermoleophilia</taxon>
        <taxon>Solirubrobacterales</taxon>
        <taxon>Solirubrobacteraceae</taxon>
        <taxon>environmental samples</taxon>
    </lineage>
</organism>
<gene>
    <name evidence="1" type="ORF">AVDCRST_MAG30-2918</name>
</gene>
<evidence type="ECO:0000313" key="1">
    <source>
        <dbReference type="EMBL" id="CAA9518547.1"/>
    </source>
</evidence>
<protein>
    <submittedName>
        <fullName evidence="1">Uncharacterized protein</fullName>
    </submittedName>
</protein>
<name>A0A6J4TAX6_9ACTN</name>
<dbReference type="EMBL" id="CADCVS010000374">
    <property type="protein sequence ID" value="CAA9518547.1"/>
    <property type="molecule type" value="Genomic_DNA"/>
</dbReference>
<reference evidence="1" key="1">
    <citation type="submission" date="2020-02" db="EMBL/GenBank/DDBJ databases">
        <authorList>
            <person name="Meier V. D."/>
        </authorList>
    </citation>
    <scope>NUCLEOTIDE SEQUENCE</scope>
    <source>
        <strain evidence="1">AVDCRST_MAG30</strain>
    </source>
</reference>
<proteinExistence type="predicted"/>
<sequence length="35" mass="3804">MSKSILATLALAIGIGMAARSQAPELQRYLKIKKM</sequence>
<dbReference type="InterPro" id="IPR054188">
    <property type="entry name" value="DUF6893"/>
</dbReference>
<dbReference type="Pfam" id="PF21833">
    <property type="entry name" value="DUF6893"/>
    <property type="match status" value="1"/>
</dbReference>